<name>A0A0D3CYI4_BRAOL</name>
<dbReference type="HOGENOM" id="CLU_742607_0_0_1"/>
<organism evidence="2 3">
    <name type="scientific">Brassica oleracea var. oleracea</name>
    <dbReference type="NCBI Taxonomy" id="109376"/>
    <lineage>
        <taxon>Eukaryota</taxon>
        <taxon>Viridiplantae</taxon>
        <taxon>Streptophyta</taxon>
        <taxon>Embryophyta</taxon>
        <taxon>Tracheophyta</taxon>
        <taxon>Spermatophyta</taxon>
        <taxon>Magnoliopsida</taxon>
        <taxon>eudicotyledons</taxon>
        <taxon>Gunneridae</taxon>
        <taxon>Pentapetalae</taxon>
        <taxon>rosids</taxon>
        <taxon>malvids</taxon>
        <taxon>Brassicales</taxon>
        <taxon>Brassicaceae</taxon>
        <taxon>Brassiceae</taxon>
        <taxon>Brassica</taxon>
    </lineage>
</organism>
<dbReference type="PANTHER" id="PTHR12277">
    <property type="entry name" value="ALPHA/BETA HYDROLASE DOMAIN-CONTAINING PROTEIN"/>
    <property type="match status" value="1"/>
</dbReference>
<evidence type="ECO:0000313" key="3">
    <source>
        <dbReference type="Proteomes" id="UP000032141"/>
    </source>
</evidence>
<dbReference type="Gene3D" id="3.40.50.1820">
    <property type="entry name" value="alpha/beta hydrolase"/>
    <property type="match status" value="1"/>
</dbReference>
<dbReference type="SUPFAM" id="SSF53474">
    <property type="entry name" value="alpha/beta-Hydrolases"/>
    <property type="match status" value="1"/>
</dbReference>
<reference evidence="2" key="2">
    <citation type="submission" date="2015-03" db="UniProtKB">
        <authorList>
            <consortium name="EnsemblPlants"/>
        </authorList>
    </citation>
    <scope>IDENTIFICATION</scope>
</reference>
<reference evidence="2 3" key="1">
    <citation type="journal article" date="2014" name="Genome Biol.">
        <title>Transcriptome and methylome profiling reveals relics of genome dominance in the mesopolyploid Brassica oleracea.</title>
        <authorList>
            <person name="Parkin I.A."/>
            <person name="Koh C."/>
            <person name="Tang H."/>
            <person name="Robinson S.J."/>
            <person name="Kagale S."/>
            <person name="Clarke W.E."/>
            <person name="Town C.D."/>
            <person name="Nixon J."/>
            <person name="Krishnakumar V."/>
            <person name="Bidwell S.L."/>
            <person name="Denoeud F."/>
            <person name="Belcram H."/>
            <person name="Links M.G."/>
            <person name="Just J."/>
            <person name="Clarke C."/>
            <person name="Bender T."/>
            <person name="Huebert T."/>
            <person name="Mason A.S."/>
            <person name="Pires J.C."/>
            <person name="Barker G."/>
            <person name="Moore J."/>
            <person name="Walley P.G."/>
            <person name="Manoli S."/>
            <person name="Batley J."/>
            <person name="Edwards D."/>
            <person name="Nelson M.N."/>
            <person name="Wang X."/>
            <person name="Paterson A.H."/>
            <person name="King G."/>
            <person name="Bancroft I."/>
            <person name="Chalhoub B."/>
            <person name="Sharpe A.G."/>
        </authorList>
    </citation>
    <scope>NUCLEOTIDE SEQUENCE</scope>
    <source>
        <strain evidence="2 3">cv. TO1000</strain>
    </source>
</reference>
<dbReference type="eggNOG" id="KOG1552">
    <property type="taxonomic scope" value="Eukaryota"/>
</dbReference>
<keyword evidence="3" id="KW-1185">Reference proteome</keyword>
<feature type="compositionally biased region" description="Polar residues" evidence="1">
    <location>
        <begin position="49"/>
        <end position="60"/>
    </location>
</feature>
<accession>A0A0D3CYI4</accession>
<dbReference type="Gramene" id="Bo6g102380.1">
    <property type="protein sequence ID" value="Bo6g102380.1"/>
    <property type="gene ID" value="Bo6g102380"/>
</dbReference>
<sequence>MSLQKFKLLATHCGTVAESPTRSPVVHLRRRKTLRLLLTRSSDRWRSPEIQSNADESTGSDGARGLSGKRDKIRSRRKLRELFVSSPPVEEGQRGGGDAGNEMERALPVNGVYTSGGIGEESTGRRMGLNGATRPMLSGTLRCSLFNMLAALDDESSYGVCSVCNGSGSGPSSQSGFAVCLVIFATFLPFPEIPRRDDVDILKLRTRCGSEIVAVYIKHSKANGTVLYSQGNAAYMGQIFELSVELSNRLRVNLWGASESNTYAGIEASYKCLKEMYGVIDDQLILYGQSVGSGPTVALASRTPNLRGVGTADEVVDCSHGRRLWELSKEKYEPLWINGGGQYCDLEHYPSFIRHLKKFVASLANKQAKAGEN</sequence>
<dbReference type="PANTHER" id="PTHR12277:SF148">
    <property type="entry name" value="ALPHA_BETA-HYDROLASES SUPERFAMILY PROTEIN"/>
    <property type="match status" value="1"/>
</dbReference>
<evidence type="ECO:0000256" key="1">
    <source>
        <dbReference type="SAM" id="MobiDB-lite"/>
    </source>
</evidence>
<dbReference type="Proteomes" id="UP000032141">
    <property type="component" value="Chromosome C6"/>
</dbReference>
<dbReference type="EnsemblPlants" id="Bo6g102380.1">
    <property type="protein sequence ID" value="Bo6g102380.1"/>
    <property type="gene ID" value="Bo6g102380"/>
</dbReference>
<dbReference type="AlphaFoldDB" id="A0A0D3CYI4"/>
<evidence type="ECO:0000313" key="2">
    <source>
        <dbReference type="EnsemblPlants" id="Bo6g102380.1"/>
    </source>
</evidence>
<dbReference type="InterPro" id="IPR029058">
    <property type="entry name" value="AB_hydrolase_fold"/>
</dbReference>
<feature type="region of interest" description="Disordered" evidence="1">
    <location>
        <begin position="45"/>
        <end position="103"/>
    </location>
</feature>
<protein>
    <submittedName>
        <fullName evidence="2">Uncharacterized protein</fullName>
    </submittedName>
</protein>
<proteinExistence type="predicted"/>